<evidence type="ECO:0000256" key="1">
    <source>
        <dbReference type="SAM" id="MobiDB-lite"/>
    </source>
</evidence>
<dbReference type="AlphaFoldDB" id="A0A5B7I720"/>
<protein>
    <submittedName>
        <fullName evidence="2">Uncharacterized protein</fullName>
    </submittedName>
</protein>
<reference evidence="2 3" key="1">
    <citation type="submission" date="2019-05" db="EMBL/GenBank/DDBJ databases">
        <title>Another draft genome of Portunus trituberculatus and its Hox gene families provides insights of decapod evolution.</title>
        <authorList>
            <person name="Jeong J.-H."/>
            <person name="Song I."/>
            <person name="Kim S."/>
            <person name="Choi T."/>
            <person name="Kim D."/>
            <person name="Ryu S."/>
            <person name="Kim W."/>
        </authorList>
    </citation>
    <scope>NUCLEOTIDE SEQUENCE [LARGE SCALE GENOMIC DNA]</scope>
    <source>
        <tissue evidence="2">Muscle</tissue>
    </source>
</reference>
<sequence>MKEEEKEEEEEEEEEEKIEREKEQDILESSFLISSSSSSSSSSFSCSSPAFSGEWGGGASTDSTNSATKDRSVSEISVEVPKISKLTLSSENVKNLVRHFTGELSTALSLPGGVAGGATDTGGLHRVPSTTEQPPQHHSLPHFTTAVREKVNFFAAKSLEGVLSERVTAASTTARLPQRDITGHHSKAPQHHSPHHSLEKQLQTNHISSQPSTASPTTACHSEPQPSLYHSGTPQPESRQGNEF</sequence>
<feature type="compositionally biased region" description="Polar residues" evidence="1">
    <location>
        <begin position="224"/>
        <end position="244"/>
    </location>
</feature>
<feature type="compositionally biased region" description="Low complexity" evidence="1">
    <location>
        <begin position="208"/>
        <end position="219"/>
    </location>
</feature>
<feature type="compositionally biased region" description="Low complexity" evidence="1">
    <location>
        <begin position="29"/>
        <end position="52"/>
    </location>
</feature>
<feature type="region of interest" description="Disordered" evidence="1">
    <location>
        <begin position="108"/>
        <end position="139"/>
    </location>
</feature>
<accession>A0A5B7I720</accession>
<feature type="region of interest" description="Disordered" evidence="1">
    <location>
        <begin position="170"/>
        <end position="244"/>
    </location>
</feature>
<dbReference type="Proteomes" id="UP000324222">
    <property type="component" value="Unassembled WGS sequence"/>
</dbReference>
<feature type="region of interest" description="Disordered" evidence="1">
    <location>
        <begin position="1"/>
        <end position="76"/>
    </location>
</feature>
<evidence type="ECO:0000313" key="2">
    <source>
        <dbReference type="EMBL" id="MPC79532.1"/>
    </source>
</evidence>
<feature type="compositionally biased region" description="Basic residues" evidence="1">
    <location>
        <begin position="184"/>
        <end position="195"/>
    </location>
</feature>
<organism evidence="2 3">
    <name type="scientific">Portunus trituberculatus</name>
    <name type="common">Swimming crab</name>
    <name type="synonym">Neptunus trituberculatus</name>
    <dbReference type="NCBI Taxonomy" id="210409"/>
    <lineage>
        <taxon>Eukaryota</taxon>
        <taxon>Metazoa</taxon>
        <taxon>Ecdysozoa</taxon>
        <taxon>Arthropoda</taxon>
        <taxon>Crustacea</taxon>
        <taxon>Multicrustacea</taxon>
        <taxon>Malacostraca</taxon>
        <taxon>Eumalacostraca</taxon>
        <taxon>Eucarida</taxon>
        <taxon>Decapoda</taxon>
        <taxon>Pleocyemata</taxon>
        <taxon>Brachyura</taxon>
        <taxon>Eubrachyura</taxon>
        <taxon>Portunoidea</taxon>
        <taxon>Portunidae</taxon>
        <taxon>Portuninae</taxon>
        <taxon>Portunus</taxon>
    </lineage>
</organism>
<evidence type="ECO:0000313" key="3">
    <source>
        <dbReference type="Proteomes" id="UP000324222"/>
    </source>
</evidence>
<keyword evidence="3" id="KW-1185">Reference proteome</keyword>
<dbReference type="EMBL" id="VSRR010051379">
    <property type="protein sequence ID" value="MPC79532.1"/>
    <property type="molecule type" value="Genomic_DNA"/>
</dbReference>
<feature type="compositionally biased region" description="Acidic residues" evidence="1">
    <location>
        <begin position="1"/>
        <end position="16"/>
    </location>
</feature>
<name>A0A5B7I720_PORTR</name>
<gene>
    <name evidence="2" type="ORF">E2C01_074061</name>
</gene>
<proteinExistence type="predicted"/>
<comment type="caution">
    <text evidence="2">The sequence shown here is derived from an EMBL/GenBank/DDBJ whole genome shotgun (WGS) entry which is preliminary data.</text>
</comment>